<evidence type="ECO:0000313" key="2">
    <source>
        <dbReference type="Proteomes" id="UP000800200"/>
    </source>
</evidence>
<evidence type="ECO:0000313" key="1">
    <source>
        <dbReference type="EMBL" id="KAF2189229.1"/>
    </source>
</evidence>
<dbReference type="Proteomes" id="UP000800200">
    <property type="component" value="Unassembled WGS sequence"/>
</dbReference>
<accession>A0A6A6EF78</accession>
<feature type="non-terminal residue" evidence="1">
    <location>
        <position position="219"/>
    </location>
</feature>
<reference evidence="1" key="1">
    <citation type="journal article" date="2020" name="Stud. Mycol.">
        <title>101 Dothideomycetes genomes: a test case for predicting lifestyles and emergence of pathogens.</title>
        <authorList>
            <person name="Haridas S."/>
            <person name="Albert R."/>
            <person name="Binder M."/>
            <person name="Bloem J."/>
            <person name="Labutti K."/>
            <person name="Salamov A."/>
            <person name="Andreopoulos B."/>
            <person name="Baker S."/>
            <person name="Barry K."/>
            <person name="Bills G."/>
            <person name="Bluhm B."/>
            <person name="Cannon C."/>
            <person name="Castanera R."/>
            <person name="Culley D."/>
            <person name="Daum C."/>
            <person name="Ezra D."/>
            <person name="Gonzalez J."/>
            <person name="Henrissat B."/>
            <person name="Kuo A."/>
            <person name="Liang C."/>
            <person name="Lipzen A."/>
            <person name="Lutzoni F."/>
            <person name="Magnuson J."/>
            <person name="Mondo S."/>
            <person name="Nolan M."/>
            <person name="Ohm R."/>
            <person name="Pangilinan J."/>
            <person name="Park H.-J."/>
            <person name="Ramirez L."/>
            <person name="Alfaro M."/>
            <person name="Sun H."/>
            <person name="Tritt A."/>
            <person name="Yoshinaga Y."/>
            <person name="Zwiers L.-H."/>
            <person name="Turgeon B."/>
            <person name="Goodwin S."/>
            <person name="Spatafora J."/>
            <person name="Crous P."/>
            <person name="Grigoriev I."/>
        </authorList>
    </citation>
    <scope>NUCLEOTIDE SEQUENCE</scope>
    <source>
        <strain evidence="1">CBS 207.26</strain>
    </source>
</reference>
<keyword evidence="2" id="KW-1185">Reference proteome</keyword>
<gene>
    <name evidence="1" type="ORF">K469DRAFT_446042</name>
</gene>
<dbReference type="EMBL" id="ML994621">
    <property type="protein sequence ID" value="KAF2189229.1"/>
    <property type="molecule type" value="Genomic_DNA"/>
</dbReference>
<protein>
    <submittedName>
        <fullName evidence="1">Uncharacterized protein</fullName>
    </submittedName>
</protein>
<feature type="non-terminal residue" evidence="1">
    <location>
        <position position="1"/>
    </location>
</feature>
<sequence>NIPGAPPDPPLKPGDGSGEYNTIWLCGPNDWKVKGLLEAGVLAFAAKGWGQASRAMNHYLMDVGTDLEVNLANMMEDVPAFRDAIHDLAQAEAKKRVENFIGPWVTLTFTSPWTVWHAWNDAKNEAHNYDWYYALGEYSYAVSGVITKENGGMTLEWKAHVFDRYNWDNSGKEFNLGPVSISHAEIGHLHKCGSAREYVVRGGSKTQTVKNYDTTKPLP</sequence>
<organism evidence="1 2">
    <name type="scientific">Zopfia rhizophila CBS 207.26</name>
    <dbReference type="NCBI Taxonomy" id="1314779"/>
    <lineage>
        <taxon>Eukaryota</taxon>
        <taxon>Fungi</taxon>
        <taxon>Dikarya</taxon>
        <taxon>Ascomycota</taxon>
        <taxon>Pezizomycotina</taxon>
        <taxon>Dothideomycetes</taxon>
        <taxon>Dothideomycetes incertae sedis</taxon>
        <taxon>Zopfiaceae</taxon>
        <taxon>Zopfia</taxon>
    </lineage>
</organism>
<name>A0A6A6EF78_9PEZI</name>
<dbReference type="AlphaFoldDB" id="A0A6A6EF78"/>
<proteinExistence type="predicted"/>
<dbReference type="OrthoDB" id="4183412at2759"/>